<evidence type="ECO:0000259" key="2">
    <source>
        <dbReference type="Pfam" id="PF06283"/>
    </source>
</evidence>
<protein>
    <submittedName>
        <fullName evidence="3">Trehalose utilization</fullName>
    </submittedName>
</protein>
<sequence length="260" mass="29188">MRNMMFSSKLFTGWVLASVLAVPLFSANLPAAESSKHKPLNVLLITSGCCHDYDFQGKALQLAAEKAGVKVAWTVVSKGGTGTQAKIDLYESPDWADGFDLVVHNECFAGTKDPEYIRRITAAHHAGVPAVVIHCAMHTYRDTKIDDWREFLGVTSRRHEHQARYGVEVQTADHPIMREFPEPYTMPMDELYVIEKVWPNTTVLATSKSQVDGKSYPVIWTNQYGKARVFGTTYGHSKDTFQDDEYLALLVRGMQWAVSQ</sequence>
<organism evidence="3 4">
    <name type="scientific">Allorhodopirellula heiligendammensis</name>
    <dbReference type="NCBI Taxonomy" id="2714739"/>
    <lineage>
        <taxon>Bacteria</taxon>
        <taxon>Pseudomonadati</taxon>
        <taxon>Planctomycetota</taxon>
        <taxon>Planctomycetia</taxon>
        <taxon>Pirellulales</taxon>
        <taxon>Pirellulaceae</taxon>
        <taxon>Allorhodopirellula</taxon>
    </lineage>
</organism>
<dbReference type="Proteomes" id="UP000319908">
    <property type="component" value="Unassembled WGS sequence"/>
</dbReference>
<proteinExistence type="predicted"/>
<feature type="chain" id="PRO_5023048317" evidence="1">
    <location>
        <begin position="32"/>
        <end position="260"/>
    </location>
</feature>
<evidence type="ECO:0000313" key="4">
    <source>
        <dbReference type="Proteomes" id="UP000319908"/>
    </source>
</evidence>
<dbReference type="Gene3D" id="3.40.50.880">
    <property type="match status" value="1"/>
</dbReference>
<accession>A0A5C6C4C2</accession>
<keyword evidence="4" id="KW-1185">Reference proteome</keyword>
<dbReference type="EMBL" id="SJPU01000001">
    <property type="protein sequence ID" value="TWU18932.1"/>
    <property type="molecule type" value="Genomic_DNA"/>
</dbReference>
<dbReference type="AlphaFoldDB" id="A0A5C6C4C2"/>
<dbReference type="InterPro" id="IPR029062">
    <property type="entry name" value="Class_I_gatase-like"/>
</dbReference>
<reference evidence="3 4" key="1">
    <citation type="journal article" date="2020" name="Antonie Van Leeuwenhoek">
        <title>Rhodopirellula heiligendammensis sp. nov., Rhodopirellula pilleata sp. nov., and Rhodopirellula solitaria sp. nov. isolated from natural or artificial marine surfaces in Northern Germany and California, USA, and emended description of the genus Rhodopirellula.</title>
        <authorList>
            <person name="Kallscheuer N."/>
            <person name="Wiegand S."/>
            <person name="Jogler M."/>
            <person name="Boedeker C."/>
            <person name="Peeters S.H."/>
            <person name="Rast P."/>
            <person name="Heuer A."/>
            <person name="Jetten M.S.M."/>
            <person name="Rohde M."/>
            <person name="Jogler C."/>
        </authorList>
    </citation>
    <scope>NUCLEOTIDE SEQUENCE [LARGE SCALE GENOMIC DNA]</scope>
    <source>
        <strain evidence="3 4">Poly21</strain>
    </source>
</reference>
<dbReference type="PANTHER" id="PTHR40469:SF2">
    <property type="entry name" value="GALACTOSE-BINDING DOMAIN-LIKE SUPERFAMILY PROTEIN"/>
    <property type="match status" value="1"/>
</dbReference>
<feature type="domain" description="ThuA-like" evidence="2">
    <location>
        <begin position="96"/>
        <end position="257"/>
    </location>
</feature>
<feature type="signal peptide" evidence="1">
    <location>
        <begin position="1"/>
        <end position="31"/>
    </location>
</feature>
<dbReference type="SUPFAM" id="SSF52317">
    <property type="entry name" value="Class I glutamine amidotransferase-like"/>
    <property type="match status" value="1"/>
</dbReference>
<gene>
    <name evidence="3" type="ORF">Poly21_11030</name>
</gene>
<name>A0A5C6C4C2_9BACT</name>
<dbReference type="Pfam" id="PF06283">
    <property type="entry name" value="ThuA"/>
    <property type="match status" value="1"/>
</dbReference>
<dbReference type="InterPro" id="IPR029010">
    <property type="entry name" value="ThuA-like"/>
</dbReference>
<keyword evidence="1" id="KW-0732">Signal</keyword>
<dbReference type="PANTHER" id="PTHR40469">
    <property type="entry name" value="SECRETED GLYCOSYL HYDROLASE"/>
    <property type="match status" value="1"/>
</dbReference>
<comment type="caution">
    <text evidence="3">The sequence shown here is derived from an EMBL/GenBank/DDBJ whole genome shotgun (WGS) entry which is preliminary data.</text>
</comment>
<evidence type="ECO:0000256" key="1">
    <source>
        <dbReference type="SAM" id="SignalP"/>
    </source>
</evidence>
<dbReference type="OrthoDB" id="7171409at2"/>
<evidence type="ECO:0000313" key="3">
    <source>
        <dbReference type="EMBL" id="TWU18932.1"/>
    </source>
</evidence>